<dbReference type="PANTHER" id="PTHR17039">
    <property type="entry name" value="U3 SMALL NUCLEOLAR RIBONUCLEOPROTEIN PROTEIN MPP10"/>
    <property type="match status" value="1"/>
</dbReference>
<keyword evidence="4" id="KW-0539">Nucleus</keyword>
<feature type="compositionally biased region" description="Basic and acidic residues" evidence="7">
    <location>
        <begin position="413"/>
        <end position="425"/>
    </location>
</feature>
<evidence type="ECO:0000313" key="8">
    <source>
        <dbReference type="EMBL" id="KAK8885598.1"/>
    </source>
</evidence>
<evidence type="ECO:0000256" key="2">
    <source>
        <dbReference type="ARBA" id="ARBA00022517"/>
    </source>
</evidence>
<evidence type="ECO:0000256" key="6">
    <source>
        <dbReference type="ARBA" id="ARBA00029455"/>
    </source>
</evidence>
<feature type="compositionally biased region" description="Basic and acidic residues" evidence="7">
    <location>
        <begin position="436"/>
        <end position="445"/>
    </location>
</feature>
<organism evidence="8 9">
    <name type="scientific">Tritrichomonas musculus</name>
    <dbReference type="NCBI Taxonomy" id="1915356"/>
    <lineage>
        <taxon>Eukaryota</taxon>
        <taxon>Metamonada</taxon>
        <taxon>Parabasalia</taxon>
        <taxon>Tritrichomonadida</taxon>
        <taxon>Tritrichomonadidae</taxon>
        <taxon>Tritrichomonas</taxon>
    </lineage>
</organism>
<keyword evidence="9" id="KW-1185">Reference proteome</keyword>
<feature type="region of interest" description="Disordered" evidence="7">
    <location>
        <begin position="406"/>
        <end position="455"/>
    </location>
</feature>
<evidence type="ECO:0000313" key="9">
    <source>
        <dbReference type="Proteomes" id="UP001470230"/>
    </source>
</evidence>
<feature type="compositionally biased region" description="Basic residues" evidence="7">
    <location>
        <begin position="426"/>
        <end position="435"/>
    </location>
</feature>
<feature type="region of interest" description="Disordered" evidence="7">
    <location>
        <begin position="102"/>
        <end position="121"/>
    </location>
</feature>
<dbReference type="InterPro" id="IPR012173">
    <property type="entry name" value="Mpp10"/>
</dbReference>
<dbReference type="Proteomes" id="UP001470230">
    <property type="component" value="Unassembled WGS sequence"/>
</dbReference>
<name>A0ABR2K411_9EUKA</name>
<protein>
    <submittedName>
        <fullName evidence="8">U3 small nucleolar ribonucleoprotein MPP10</fullName>
    </submittedName>
</protein>
<dbReference type="Pfam" id="PF04006">
    <property type="entry name" value="Mpp10"/>
    <property type="match status" value="1"/>
</dbReference>
<gene>
    <name evidence="8" type="ORF">M9Y10_041048</name>
</gene>
<dbReference type="GO" id="GO:1990904">
    <property type="term" value="C:ribonucleoprotein complex"/>
    <property type="evidence" value="ECO:0007669"/>
    <property type="project" value="UniProtKB-KW"/>
</dbReference>
<proteinExistence type="inferred from homology"/>
<reference evidence="8 9" key="1">
    <citation type="submission" date="2024-04" db="EMBL/GenBank/DDBJ databases">
        <title>Tritrichomonas musculus Genome.</title>
        <authorList>
            <person name="Alves-Ferreira E."/>
            <person name="Grigg M."/>
            <person name="Lorenzi H."/>
            <person name="Galac M."/>
        </authorList>
    </citation>
    <scope>NUCLEOTIDE SEQUENCE [LARGE SCALE GENOMIC DNA]</scope>
    <source>
        <strain evidence="8 9">EAF2021</strain>
    </source>
</reference>
<keyword evidence="3" id="KW-0698">rRNA processing</keyword>
<accession>A0ABR2K411</accession>
<dbReference type="EMBL" id="JAPFFF010000007">
    <property type="protein sequence ID" value="KAK8885598.1"/>
    <property type="molecule type" value="Genomic_DNA"/>
</dbReference>
<dbReference type="PANTHER" id="PTHR17039:SF0">
    <property type="entry name" value="U3 SMALL NUCLEOLAR RIBONUCLEOPROTEIN PROTEIN MPP10"/>
    <property type="match status" value="1"/>
</dbReference>
<comment type="caution">
    <text evidence="8">The sequence shown here is derived from an EMBL/GenBank/DDBJ whole genome shotgun (WGS) entry which is preliminary data.</text>
</comment>
<comment type="subcellular location">
    <subcellularLocation>
        <location evidence="1">Nucleus</location>
        <location evidence="1">Nucleolus</location>
    </subcellularLocation>
</comment>
<evidence type="ECO:0000256" key="5">
    <source>
        <dbReference type="ARBA" id="ARBA00023274"/>
    </source>
</evidence>
<evidence type="ECO:0000256" key="7">
    <source>
        <dbReference type="SAM" id="MobiDB-lite"/>
    </source>
</evidence>
<comment type="similarity">
    <text evidence="6">Belongs to the MPP10 family.</text>
</comment>
<keyword evidence="2" id="KW-0690">Ribosome biogenesis</keyword>
<keyword evidence="5 8" id="KW-0687">Ribonucleoprotein</keyword>
<evidence type="ECO:0000256" key="1">
    <source>
        <dbReference type="ARBA" id="ARBA00004604"/>
    </source>
</evidence>
<evidence type="ECO:0000256" key="3">
    <source>
        <dbReference type="ARBA" id="ARBA00022552"/>
    </source>
</evidence>
<evidence type="ECO:0000256" key="4">
    <source>
        <dbReference type="ARBA" id="ARBA00023242"/>
    </source>
</evidence>
<sequence length="502" mass="57448">MLDKLQLCAKNPDILINAKDSNDQKLTDLFLEMTKAFYKSTNECKFSPFQINGKTDLIVPDKEQKYFIWEQISRSNQPLIEKALHLDFEEDEKLGFVGADEEEEEEEAMSEGNIFDDELKNTHLNDEFEEDEEEEEKELKESIDQVHISDLDDNYDESNNVDDFINDGANEEEYNRLLLEADDDNANQEITYKDLYGDAPPTSDVDENELNKDLSENLEIDPKTKQIHDIEQKLISKKPWEMSGETLARERPADSLADIDIDFDFSNTEPPEPPSTSEIEAILIKRIESMNFDDVVRRKKPVESAREIYEISTERSKLGLADVYANEYLKAAQSKALSENPEENLTPKQKEAINLWHSLEHELNKFTEKRTITKRPKDNVSITQAISLDVEEKPEETKAPEEIMEPAGSTRQMKGEAEFNHDERKGKRRAIKAKKQKEQIAKDASRGILYSQNGGNGAEVKIQQDIDKLMKGNLNGVEVVKPGEAISAEKAKPKNINNKFLL</sequence>